<feature type="region of interest" description="Disordered" evidence="1">
    <location>
        <begin position="59"/>
        <end position="83"/>
    </location>
</feature>
<feature type="transmembrane region" description="Helical" evidence="2">
    <location>
        <begin position="28"/>
        <end position="48"/>
    </location>
</feature>
<sequence length="286" mass="29596">MARLTDPHNPHRLGLRSGAPGSGSRRRAVLILGAVTALALATVLALVLSLTGMLSERQDPSAAAPAQPAPIGTGDGESGPAAEAELAARPMLQVPLAAMQPHALSTRTAGPPIALPQPQQFVATLVPTGFPDTPEGAVAQLAELMKAGMSGGDPAVWAQVYGSLAESGALPARETWLSRDLVDLRRGAHFNTTGPLRNGMRMSWTPTSAMVKGSTSDGTYTVACVLGEFVADYNGRVVTAGWGNCLPMRRVGEQWKVASGPTAAPAPSAWPASDEAVAAGWRDIQR</sequence>
<dbReference type="Proteomes" id="UP000232453">
    <property type="component" value="Unassembled WGS sequence"/>
</dbReference>
<dbReference type="AlphaFoldDB" id="A0A852WGD6"/>
<organism evidence="3 6">
    <name type="scientific">Pseudonocardia alni</name>
    <name type="common">Amycolata alni</name>
    <dbReference type="NCBI Taxonomy" id="33907"/>
    <lineage>
        <taxon>Bacteria</taxon>
        <taxon>Bacillati</taxon>
        <taxon>Actinomycetota</taxon>
        <taxon>Actinomycetes</taxon>
        <taxon>Pseudonocardiales</taxon>
        <taxon>Pseudonocardiaceae</taxon>
        <taxon>Pseudonocardia</taxon>
    </lineage>
</organism>
<accession>A0AA44UV09</accession>
<dbReference type="RefSeq" id="WP_100877157.1">
    <property type="nucleotide sequence ID" value="NZ_BAAAJZ010000009.1"/>
</dbReference>
<evidence type="ECO:0000256" key="1">
    <source>
        <dbReference type="SAM" id="MobiDB-lite"/>
    </source>
</evidence>
<dbReference type="EMBL" id="PHUJ01000001">
    <property type="protein sequence ID" value="PKB41368.1"/>
    <property type="molecule type" value="Genomic_DNA"/>
</dbReference>
<evidence type="ECO:0000313" key="5">
    <source>
        <dbReference type="Proteomes" id="UP000232453"/>
    </source>
</evidence>
<gene>
    <name evidence="4" type="ORF">ATL51_0030</name>
    <name evidence="3" type="ORF">HDA37_005689</name>
</gene>
<comment type="caution">
    <text evidence="3">The sequence shown here is derived from an EMBL/GenBank/DDBJ whole genome shotgun (WGS) entry which is preliminary data.</text>
</comment>
<feature type="compositionally biased region" description="Low complexity" evidence="1">
    <location>
        <begin position="60"/>
        <end position="70"/>
    </location>
</feature>
<accession>A0A852WGD6</accession>
<evidence type="ECO:0000313" key="4">
    <source>
        <dbReference type="EMBL" id="PKB41368.1"/>
    </source>
</evidence>
<evidence type="ECO:0000313" key="3">
    <source>
        <dbReference type="EMBL" id="NYG05335.1"/>
    </source>
</evidence>
<dbReference type="Proteomes" id="UP000549695">
    <property type="component" value="Unassembled WGS sequence"/>
</dbReference>
<name>A0A852WGD6_PSEA5</name>
<reference evidence="3 6" key="1">
    <citation type="submission" date="2020-07" db="EMBL/GenBank/DDBJ databases">
        <title>Sequencing the genomes of 1000 actinobacteria strains.</title>
        <authorList>
            <person name="Klenk H.-P."/>
        </authorList>
    </citation>
    <scope>NUCLEOTIDE SEQUENCE [LARGE SCALE GENOMIC DNA]</scope>
    <source>
        <strain evidence="4 5">DSM 44104</strain>
        <strain evidence="3 6">DSM 44749</strain>
    </source>
</reference>
<dbReference type="GeneID" id="98055244"/>
<keyword evidence="2" id="KW-1133">Transmembrane helix</keyword>
<feature type="region of interest" description="Disordered" evidence="1">
    <location>
        <begin position="1"/>
        <end position="23"/>
    </location>
</feature>
<keyword evidence="2" id="KW-0812">Transmembrane</keyword>
<protein>
    <submittedName>
        <fullName evidence="3">Uncharacterized protein</fullName>
    </submittedName>
</protein>
<evidence type="ECO:0000256" key="2">
    <source>
        <dbReference type="SAM" id="Phobius"/>
    </source>
</evidence>
<keyword evidence="2" id="KW-0472">Membrane</keyword>
<proteinExistence type="predicted"/>
<evidence type="ECO:0000313" key="6">
    <source>
        <dbReference type="Proteomes" id="UP000549695"/>
    </source>
</evidence>
<keyword evidence="6" id="KW-1185">Reference proteome</keyword>
<dbReference type="EMBL" id="JACCCZ010000002">
    <property type="protein sequence ID" value="NYG05335.1"/>
    <property type="molecule type" value="Genomic_DNA"/>
</dbReference>